<keyword evidence="3" id="KW-1185">Reference proteome</keyword>
<dbReference type="NCBIfam" id="NF003818">
    <property type="entry name" value="PRK05409.1"/>
    <property type="match status" value="1"/>
</dbReference>
<dbReference type="Gene3D" id="3.20.20.150">
    <property type="entry name" value="Divalent-metal-dependent TIM barrel enzymes"/>
    <property type="match status" value="1"/>
</dbReference>
<dbReference type="HAMAP" id="MF_00697">
    <property type="entry name" value="UPF0276"/>
    <property type="match status" value="1"/>
</dbReference>
<protein>
    <recommendedName>
        <fullName evidence="1">UPF0276 protein IM816_16390</fullName>
    </recommendedName>
</protein>
<dbReference type="RefSeq" id="WP_250338904.1">
    <property type="nucleotide sequence ID" value="NZ_CP063231.1"/>
</dbReference>
<accession>A0ABY4SZM7</accession>
<dbReference type="InterPro" id="IPR036237">
    <property type="entry name" value="Xyl_isomerase-like_sf"/>
</dbReference>
<dbReference type="PANTHER" id="PTHR42194:SF1">
    <property type="entry name" value="UPF0276 PROTEIN HI_1600"/>
    <property type="match status" value="1"/>
</dbReference>
<evidence type="ECO:0000313" key="3">
    <source>
        <dbReference type="Proteomes" id="UP001056681"/>
    </source>
</evidence>
<dbReference type="PANTHER" id="PTHR42194">
    <property type="entry name" value="UPF0276 PROTEIN HI_1600"/>
    <property type="match status" value="1"/>
</dbReference>
<evidence type="ECO:0000313" key="2">
    <source>
        <dbReference type="EMBL" id="URL58157.1"/>
    </source>
</evidence>
<dbReference type="Proteomes" id="UP001056681">
    <property type="component" value="Chromosome"/>
</dbReference>
<dbReference type="InterPro" id="IPR007801">
    <property type="entry name" value="MbnB/TglH/ChrH"/>
</dbReference>
<proteinExistence type="inferred from homology"/>
<reference evidence="2" key="1">
    <citation type="submission" date="2020-10" db="EMBL/GenBank/DDBJ databases">
        <title>Whole-genome sequence of Luteibacter sp. EIF3.</title>
        <authorList>
            <person name="Friedrich I."/>
            <person name="Hertel R."/>
            <person name="Daniel R."/>
        </authorList>
    </citation>
    <scope>NUCLEOTIDE SEQUENCE</scope>
    <source>
        <strain evidence="2">EIF3</strain>
    </source>
</reference>
<gene>
    <name evidence="2" type="ORF">IM816_16390</name>
</gene>
<evidence type="ECO:0000256" key="1">
    <source>
        <dbReference type="HAMAP-Rule" id="MF_00697"/>
    </source>
</evidence>
<dbReference type="EMBL" id="CP063231">
    <property type="protein sequence ID" value="URL58157.1"/>
    <property type="molecule type" value="Genomic_DNA"/>
</dbReference>
<name>A0ABY4SZM7_9GAMM</name>
<sequence length="278" mass="30960">MSHPSPIPLSGFGLGLRVPHYAEFIETQQPVDFVEAISENFMVEGGRPLDVLTRVRERYPVALHGVSMNIGSADGVDAGYLRRLRGLADRIEPIWVSDHLSWTGIDGFNSHDLLPLPYTRQALDIVASNVHAAQDVLGRPLLLENPSTYLHFADGMGEAAFIGELCARTGCYLLLDVNNVYVSATNHGLDPDDWLRWLPLDRVRQIHLAGHSQGRDMLVDTHDAPVPDPVWALYARFVERLGDVAVMIERDDHIPPLRELLDELARARAITTDVRRAA</sequence>
<dbReference type="SUPFAM" id="SSF51658">
    <property type="entry name" value="Xylose isomerase-like"/>
    <property type="match status" value="1"/>
</dbReference>
<dbReference type="Pfam" id="PF05114">
    <property type="entry name" value="MbnB_TglH_ChrH"/>
    <property type="match status" value="1"/>
</dbReference>
<organism evidence="2 3">
    <name type="scientific">Luteibacter flocculans</name>
    <dbReference type="NCBI Taxonomy" id="2780091"/>
    <lineage>
        <taxon>Bacteria</taxon>
        <taxon>Pseudomonadati</taxon>
        <taxon>Pseudomonadota</taxon>
        <taxon>Gammaproteobacteria</taxon>
        <taxon>Lysobacterales</taxon>
        <taxon>Rhodanobacteraceae</taxon>
        <taxon>Luteibacter</taxon>
    </lineage>
</organism>
<comment type="similarity">
    <text evidence="1">Belongs to the UPF0276 family.</text>
</comment>